<accession>A0AA38H8N8</accession>
<keyword evidence="2" id="KW-0809">Transit peptide</keyword>
<dbReference type="GO" id="GO:0032979">
    <property type="term" value="P:protein insertion into mitochondrial inner membrane from matrix"/>
    <property type="evidence" value="ECO:0007669"/>
    <property type="project" value="InterPro"/>
</dbReference>
<dbReference type="PANTHER" id="PTHR28554">
    <property type="entry name" value="39S RIBOSOMAL PROTEIN L45, MITOCHONDRIAL"/>
    <property type="match status" value="1"/>
</dbReference>
<comment type="caution">
    <text evidence="4">The sequence shown here is derived from an EMBL/GenBank/DDBJ whole genome shotgun (WGS) entry which is preliminary data.</text>
</comment>
<dbReference type="InterPro" id="IPR051975">
    <property type="entry name" value="mtLSU_mL45"/>
</dbReference>
<sequence length="281" mass="31534">MSLSLFPSLRASSSRLPLAPVMPLRRHFHASPPTSAVDIGTTVQSVDKALADLQKSSAQMRRSGRNLDITAMATPVIERTVEPPFRFSWLFRSKGRAYASQRFVRFRTTRKFLNDMIQKDLFPKRKGSNFLSSMVQGVLCLRPTHKAGLLMKDLENVYARFNEAQAAGDEVRIRALATGEALALSQKVAKAKRQMKWELVKSNAEPKLISARITPLDAEGRLELAQVVVRFDTDQALTTKGGQGSQTKQQRVVENCVFERHLPTKRGWRIKESLETSVPDV</sequence>
<dbReference type="GeneID" id="77732212"/>
<evidence type="ECO:0000256" key="1">
    <source>
        <dbReference type="ARBA" id="ARBA00004173"/>
    </source>
</evidence>
<keyword evidence="3" id="KW-0496">Mitochondrion</keyword>
<organism evidence="4 5">
    <name type="scientific">Dioszegia hungarica</name>
    <dbReference type="NCBI Taxonomy" id="4972"/>
    <lineage>
        <taxon>Eukaryota</taxon>
        <taxon>Fungi</taxon>
        <taxon>Dikarya</taxon>
        <taxon>Basidiomycota</taxon>
        <taxon>Agaricomycotina</taxon>
        <taxon>Tremellomycetes</taxon>
        <taxon>Tremellales</taxon>
        <taxon>Bulleribasidiaceae</taxon>
        <taxon>Dioszegia</taxon>
    </lineage>
</organism>
<name>A0AA38H8N8_9TREE</name>
<dbReference type="InterPro" id="IPR024621">
    <property type="entry name" value="Mba1"/>
</dbReference>
<reference evidence="4" key="1">
    <citation type="journal article" date="2022" name="G3 (Bethesda)">
        <title>High quality genome of the basidiomycete yeast Dioszegia hungarica PDD-24b-2 isolated from cloud water.</title>
        <authorList>
            <person name="Jarrige D."/>
            <person name="Haridas S."/>
            <person name="Bleykasten-Grosshans C."/>
            <person name="Joly M."/>
            <person name="Nadalig T."/>
            <person name="Sancelme M."/>
            <person name="Vuilleumier S."/>
            <person name="Grigoriev I.V."/>
            <person name="Amato P."/>
            <person name="Bringel F."/>
        </authorList>
    </citation>
    <scope>NUCLEOTIDE SEQUENCE</scope>
    <source>
        <strain evidence="4">PDD-24b-2</strain>
    </source>
</reference>
<keyword evidence="5" id="KW-1185">Reference proteome</keyword>
<dbReference type="SUPFAM" id="SSF54427">
    <property type="entry name" value="NTF2-like"/>
    <property type="match status" value="1"/>
</dbReference>
<dbReference type="EMBL" id="JAKWFO010000005">
    <property type="protein sequence ID" value="KAI9635902.1"/>
    <property type="molecule type" value="Genomic_DNA"/>
</dbReference>
<gene>
    <name evidence="4" type="ORF">MKK02DRAFT_44600</name>
</gene>
<dbReference type="Gene3D" id="3.10.450.240">
    <property type="match status" value="1"/>
</dbReference>
<dbReference type="GO" id="GO:0005743">
    <property type="term" value="C:mitochondrial inner membrane"/>
    <property type="evidence" value="ECO:0007669"/>
    <property type="project" value="InterPro"/>
</dbReference>
<evidence type="ECO:0000313" key="5">
    <source>
        <dbReference type="Proteomes" id="UP001164286"/>
    </source>
</evidence>
<evidence type="ECO:0000313" key="4">
    <source>
        <dbReference type="EMBL" id="KAI9635902.1"/>
    </source>
</evidence>
<evidence type="ECO:0008006" key="6">
    <source>
        <dbReference type="Google" id="ProtNLM"/>
    </source>
</evidence>
<proteinExistence type="predicted"/>
<evidence type="ECO:0000256" key="2">
    <source>
        <dbReference type="ARBA" id="ARBA00022946"/>
    </source>
</evidence>
<dbReference type="InterPro" id="IPR032710">
    <property type="entry name" value="NTF2-like_dom_sf"/>
</dbReference>
<dbReference type="RefSeq" id="XP_052945679.1">
    <property type="nucleotide sequence ID" value="XM_053093007.1"/>
</dbReference>
<comment type="subcellular location">
    <subcellularLocation>
        <location evidence="1">Mitochondrion</location>
    </subcellularLocation>
</comment>
<dbReference type="AlphaFoldDB" id="A0AA38H8N8"/>
<evidence type="ECO:0000256" key="3">
    <source>
        <dbReference type="ARBA" id="ARBA00023128"/>
    </source>
</evidence>
<protein>
    <recommendedName>
        <fullName evidence="6">Tim44-like domain-containing protein</fullName>
    </recommendedName>
</protein>
<dbReference type="PANTHER" id="PTHR28554:SF1">
    <property type="entry name" value="LARGE RIBOSOMAL SUBUNIT PROTEIN ML45"/>
    <property type="match status" value="1"/>
</dbReference>
<dbReference type="Proteomes" id="UP001164286">
    <property type="component" value="Unassembled WGS sequence"/>
</dbReference>
<dbReference type="Pfam" id="PF07961">
    <property type="entry name" value="MBA1"/>
    <property type="match status" value="1"/>
</dbReference>